<dbReference type="STRING" id="360411.AC812_08670"/>
<evidence type="ECO:0000256" key="2">
    <source>
        <dbReference type="ARBA" id="ARBA00022679"/>
    </source>
</evidence>
<dbReference type="RefSeq" id="WP_061913951.1">
    <property type="nucleotide sequence ID" value="NZ_DF967971.1"/>
</dbReference>
<comment type="similarity">
    <text evidence="6 7">Belongs to the polyphosphate kinase 1 (PPK1) family.</text>
</comment>
<dbReference type="InterPro" id="IPR025198">
    <property type="entry name" value="PPK_N_dom"/>
</dbReference>
<dbReference type="GO" id="GO:0008976">
    <property type="term" value="F:polyphosphate kinase activity"/>
    <property type="evidence" value="ECO:0007669"/>
    <property type="project" value="UniProtKB-UniRule"/>
</dbReference>
<proteinExistence type="inferred from homology"/>
<evidence type="ECO:0000259" key="9">
    <source>
        <dbReference type="Pfam" id="PF13089"/>
    </source>
</evidence>
<dbReference type="NCBIfam" id="NF003918">
    <property type="entry name" value="PRK05443.1-2"/>
    <property type="match status" value="1"/>
</dbReference>
<feature type="active site" description="Phosphohistidine intermediate" evidence="6">
    <location>
        <position position="458"/>
    </location>
</feature>
<dbReference type="NCBIfam" id="TIGR03705">
    <property type="entry name" value="poly_P_kin"/>
    <property type="match status" value="1"/>
</dbReference>
<feature type="binding site" evidence="6">
    <location>
        <position position="397"/>
    </location>
    <ligand>
        <name>Mg(2+)</name>
        <dbReference type="ChEBI" id="CHEBI:18420"/>
    </ligand>
</feature>
<evidence type="ECO:0000256" key="5">
    <source>
        <dbReference type="ARBA" id="ARBA00022840"/>
    </source>
</evidence>
<feature type="binding site" evidence="6">
    <location>
        <position position="58"/>
    </location>
    <ligand>
        <name>ATP</name>
        <dbReference type="ChEBI" id="CHEBI:30616"/>
    </ligand>
</feature>
<dbReference type="SUPFAM" id="SSF143724">
    <property type="entry name" value="PHP14-like"/>
    <property type="match status" value="1"/>
</dbReference>
<dbReference type="PIRSF" id="PIRSF015589">
    <property type="entry name" value="PP_kinase"/>
    <property type="match status" value="1"/>
</dbReference>
<keyword evidence="13" id="KW-1185">Reference proteome</keyword>
<evidence type="ECO:0000313" key="12">
    <source>
        <dbReference type="EMBL" id="KPL75477.1"/>
    </source>
</evidence>
<comment type="cofactor">
    <cofactor evidence="6">
        <name>Mg(2+)</name>
        <dbReference type="ChEBI" id="CHEBI:18420"/>
    </cofactor>
</comment>
<dbReference type="InterPro" id="IPR025200">
    <property type="entry name" value="PPK_C_dom2"/>
</dbReference>
<feature type="domain" description="Polyphosphate kinase C-terminal" evidence="10">
    <location>
        <begin position="526"/>
        <end position="699"/>
    </location>
</feature>
<dbReference type="Gene3D" id="1.20.58.310">
    <property type="entry name" value="Polyphosphate kinase N-terminal domain"/>
    <property type="match status" value="1"/>
</dbReference>
<dbReference type="Gene3D" id="3.30.1840.10">
    <property type="entry name" value="Polyphosphate kinase middle domain"/>
    <property type="match status" value="1"/>
</dbReference>
<dbReference type="GO" id="GO:0006799">
    <property type="term" value="P:polyphosphate biosynthetic process"/>
    <property type="evidence" value="ECO:0007669"/>
    <property type="project" value="UniProtKB-UniRule"/>
</dbReference>
<evidence type="ECO:0000256" key="1">
    <source>
        <dbReference type="ARBA" id="ARBA00022553"/>
    </source>
</evidence>
<dbReference type="Gene3D" id="3.30.870.10">
    <property type="entry name" value="Endonuclease Chain A"/>
    <property type="match status" value="2"/>
</dbReference>
<dbReference type="EMBL" id="LGHJ01000014">
    <property type="protein sequence ID" value="KPL75477.1"/>
    <property type="molecule type" value="Genomic_DNA"/>
</dbReference>
<dbReference type="Pfam" id="PF17941">
    <property type="entry name" value="PP_kinase_C_1"/>
    <property type="match status" value="1"/>
</dbReference>
<reference evidence="12 13" key="1">
    <citation type="submission" date="2015-07" db="EMBL/GenBank/DDBJ databases">
        <title>Draft genome of Bellilinea caldifistulae DSM 17877.</title>
        <authorList>
            <person name="Hemp J."/>
            <person name="Ward L.M."/>
            <person name="Pace L.A."/>
            <person name="Fischer W.W."/>
        </authorList>
    </citation>
    <scope>NUCLEOTIDE SEQUENCE [LARGE SCALE GENOMIC DNA]</scope>
    <source>
        <strain evidence="12 13">GOMI-1</strain>
    </source>
</reference>
<evidence type="ECO:0000256" key="4">
    <source>
        <dbReference type="ARBA" id="ARBA00022777"/>
    </source>
</evidence>
<dbReference type="InterPro" id="IPR003414">
    <property type="entry name" value="PP_kinase"/>
</dbReference>
<evidence type="ECO:0000256" key="6">
    <source>
        <dbReference type="HAMAP-Rule" id="MF_00347"/>
    </source>
</evidence>
<keyword evidence="6" id="KW-0460">Magnesium</keyword>
<evidence type="ECO:0000259" key="10">
    <source>
        <dbReference type="Pfam" id="PF13090"/>
    </source>
</evidence>
<dbReference type="AlphaFoldDB" id="A0A0P6Y1M7"/>
<dbReference type="SUPFAM" id="SSF140356">
    <property type="entry name" value="PPK N-terminal domain-like"/>
    <property type="match status" value="1"/>
</dbReference>
<dbReference type="InterPro" id="IPR036832">
    <property type="entry name" value="PPK_N_dom_sf"/>
</dbReference>
<feature type="domain" description="Polyphosphate kinase N-terminal" evidence="9">
    <location>
        <begin position="20"/>
        <end position="125"/>
    </location>
</feature>
<dbReference type="PATRIC" id="fig|360411.5.peg.2892"/>
<feature type="binding site" evidence="6">
    <location>
        <position position="428"/>
    </location>
    <ligand>
        <name>Mg(2+)</name>
        <dbReference type="ChEBI" id="CHEBI:18420"/>
    </ligand>
</feature>
<feature type="domain" description="Polyphosphate kinase middle" evidence="8">
    <location>
        <begin position="135"/>
        <end position="322"/>
    </location>
</feature>
<feature type="domain" description="Polyphosphate kinase C-terminal" evidence="11">
    <location>
        <begin position="354"/>
        <end position="518"/>
    </location>
</feature>
<dbReference type="GO" id="GO:0009358">
    <property type="term" value="C:polyphosphate kinase complex"/>
    <property type="evidence" value="ECO:0007669"/>
    <property type="project" value="InterPro"/>
</dbReference>
<dbReference type="SUPFAM" id="SSF56024">
    <property type="entry name" value="Phospholipase D/nuclease"/>
    <property type="match status" value="2"/>
</dbReference>
<keyword evidence="2 6" id="KW-0808">Transferase</keyword>
<protein>
    <recommendedName>
        <fullName evidence="6 7">Polyphosphate kinase</fullName>
        <ecNumber evidence="6 7">2.7.4.1</ecNumber>
    </recommendedName>
    <alternativeName>
        <fullName evidence="6">ATP-polyphosphate phosphotransferase</fullName>
    </alternativeName>
    <alternativeName>
        <fullName evidence="6">Polyphosphoric acid kinase</fullName>
    </alternativeName>
</protein>
<evidence type="ECO:0000259" key="11">
    <source>
        <dbReference type="Pfam" id="PF17941"/>
    </source>
</evidence>
<dbReference type="PANTHER" id="PTHR30218:SF0">
    <property type="entry name" value="POLYPHOSPHATE KINASE"/>
    <property type="match status" value="1"/>
</dbReference>
<feature type="binding site" evidence="6">
    <location>
        <position position="587"/>
    </location>
    <ligand>
        <name>ATP</name>
        <dbReference type="ChEBI" id="CHEBI:30616"/>
    </ligand>
</feature>
<dbReference type="PANTHER" id="PTHR30218">
    <property type="entry name" value="POLYPHOSPHATE KINASE"/>
    <property type="match status" value="1"/>
</dbReference>
<keyword evidence="6" id="KW-0479">Metal-binding</keyword>
<keyword evidence="4 6" id="KW-0418">Kinase</keyword>
<evidence type="ECO:0000259" key="8">
    <source>
        <dbReference type="Pfam" id="PF02503"/>
    </source>
</evidence>
<comment type="PTM">
    <text evidence="6 7">An intermediate of this reaction is the autophosphorylated ppk in which a phosphate is covalently linked to a histidine residue through a N-P bond.</text>
</comment>
<keyword evidence="1 6" id="KW-0597">Phosphoprotein</keyword>
<evidence type="ECO:0000256" key="7">
    <source>
        <dbReference type="RuleBase" id="RU003800"/>
    </source>
</evidence>
<dbReference type="HAMAP" id="MF_00347">
    <property type="entry name" value="Polyphosphate_kinase"/>
    <property type="match status" value="1"/>
</dbReference>
<dbReference type="OrthoDB" id="9761456at2"/>
<accession>A0A0P6Y1M7</accession>
<gene>
    <name evidence="6" type="primary">ppk</name>
    <name evidence="12" type="ORF">AC812_08670</name>
</gene>
<dbReference type="Pfam" id="PF13089">
    <property type="entry name" value="PP_kinase_N"/>
    <property type="match status" value="1"/>
</dbReference>
<dbReference type="InterPro" id="IPR024953">
    <property type="entry name" value="PP_kinase_middle"/>
</dbReference>
<feature type="binding site" evidence="6">
    <location>
        <position position="491"/>
    </location>
    <ligand>
        <name>ATP</name>
        <dbReference type="ChEBI" id="CHEBI:30616"/>
    </ligand>
</feature>
<dbReference type="CDD" id="cd09165">
    <property type="entry name" value="PLDc_PaPPK1_C1_like"/>
    <property type="match status" value="1"/>
</dbReference>
<dbReference type="EC" id="2.7.4.1" evidence="6 7"/>
<dbReference type="Pfam" id="PF13090">
    <property type="entry name" value="PP_kinase_C"/>
    <property type="match status" value="1"/>
</dbReference>
<dbReference type="Proteomes" id="UP000050514">
    <property type="component" value="Unassembled WGS sequence"/>
</dbReference>
<evidence type="ECO:0000256" key="3">
    <source>
        <dbReference type="ARBA" id="ARBA00022741"/>
    </source>
</evidence>
<evidence type="ECO:0000313" key="13">
    <source>
        <dbReference type="Proteomes" id="UP000050514"/>
    </source>
</evidence>
<dbReference type="NCBIfam" id="NF003921">
    <property type="entry name" value="PRK05443.2-2"/>
    <property type="match status" value="1"/>
</dbReference>
<dbReference type="GO" id="GO:0046872">
    <property type="term" value="F:metal ion binding"/>
    <property type="evidence" value="ECO:0007669"/>
    <property type="project" value="UniProtKB-KW"/>
</dbReference>
<comment type="caution">
    <text evidence="12">The sequence shown here is derived from an EMBL/GenBank/DDBJ whole genome shotgun (WGS) entry which is preliminary data.</text>
</comment>
<keyword evidence="3 6" id="KW-0547">Nucleotide-binding</keyword>
<feature type="binding site" evidence="6">
    <location>
        <position position="615"/>
    </location>
    <ligand>
        <name>ATP</name>
        <dbReference type="ChEBI" id="CHEBI:30616"/>
    </ligand>
</feature>
<dbReference type="InterPro" id="IPR041108">
    <property type="entry name" value="PP_kinase_C_1"/>
</dbReference>
<sequence>MPEVIPAGVEEIDLKNPALYINRELSMLEFQRRVLEEAMDESNPLLERVKFLGILGSNLDEFFMVRVGGLILQRDEGVVDLSIDGLTAAQQLVEIRKVAQKIMSEARDYWNKKLMPKLDEAGIHIRAYEELTPRQKQIADDYFHETVFPVLTPLAFDPAHPFPHISNLSLNLAITLEGRDGQQRFARVKVPDTLPQLVPIKRSSGSVRKDGTVPRHHYFIWLKDLIQANLDDLFPGLKVTGAHLFHVTRNVDMEIQELEAADLLETIEESVRKRRFGKVVRLMVRKDIPESLKEMLIANLQVDRNDVYVLDKPLNLRAVMELTRIERHELKDRPFVPYTPPILRFGPDAEEDAIFSAIQQENILLHHPYDSFSPVVDFLRTAARDPGVLAIKQTLYRTGSNSPVVKALLQARRDYGKQVAVLVELKARFDEESNISWARLLEQEGVHVTYGLLGLKTHSKVALVVRREGDHIRRYVHLGTGNYNHITALVYEDLSLFTCDDEIAADATDLFNYLTGYSLKEDYRKLLVAPINLRKQFEAMIAREIEHQQKYGNGHLIFKMNALVDQPIIEWLYRASQAGVKIDLIVRGICCLRPGIKGLSENIRVISIVGRFLEHSRIYYFHNNGDEEIYMGSADLMPRNLNQRVEVLFPIEDKRMIRTIYEDILTLYLADNVKARLMNPDGTYKRLKPAEGEPAINAQEIFLQRRKNLP</sequence>
<dbReference type="GO" id="GO:0005524">
    <property type="term" value="F:ATP binding"/>
    <property type="evidence" value="ECO:0007669"/>
    <property type="project" value="UniProtKB-KW"/>
</dbReference>
<keyword evidence="5 6" id="KW-0067">ATP-binding</keyword>
<dbReference type="Pfam" id="PF02503">
    <property type="entry name" value="PP_kinase"/>
    <property type="match status" value="1"/>
</dbReference>
<name>A0A0P6Y1M7_9CHLR</name>
<dbReference type="NCBIfam" id="NF003917">
    <property type="entry name" value="PRK05443.1-1"/>
    <property type="match status" value="1"/>
</dbReference>
<comment type="function">
    <text evidence="6 7">Catalyzes the reversible transfer of the terminal phosphate of ATP to form a long-chain polyphosphate (polyP).</text>
</comment>
<organism evidence="12 13">
    <name type="scientific">Bellilinea caldifistulae</name>
    <dbReference type="NCBI Taxonomy" id="360411"/>
    <lineage>
        <taxon>Bacteria</taxon>
        <taxon>Bacillati</taxon>
        <taxon>Chloroflexota</taxon>
        <taxon>Anaerolineae</taxon>
        <taxon>Anaerolineales</taxon>
        <taxon>Anaerolineaceae</taxon>
        <taxon>Bellilinea</taxon>
    </lineage>
</organism>
<dbReference type="CDD" id="cd09168">
    <property type="entry name" value="PLDc_PaPPK1_C2_like"/>
    <property type="match status" value="1"/>
</dbReference>
<dbReference type="InterPro" id="IPR036830">
    <property type="entry name" value="PP_kinase_middle_dom_sf"/>
</dbReference>
<comment type="catalytic activity">
    <reaction evidence="6 7">
        <text>[phosphate](n) + ATP = [phosphate](n+1) + ADP</text>
        <dbReference type="Rhea" id="RHEA:19573"/>
        <dbReference type="Rhea" id="RHEA-COMP:9859"/>
        <dbReference type="Rhea" id="RHEA-COMP:14280"/>
        <dbReference type="ChEBI" id="CHEBI:16838"/>
        <dbReference type="ChEBI" id="CHEBI:30616"/>
        <dbReference type="ChEBI" id="CHEBI:456216"/>
        <dbReference type="EC" id="2.7.4.1"/>
    </reaction>
</comment>